<evidence type="ECO:0000256" key="4">
    <source>
        <dbReference type="ARBA" id="ARBA00022989"/>
    </source>
</evidence>
<evidence type="ECO:0000256" key="6">
    <source>
        <dbReference type="ARBA" id="ARBA00023180"/>
    </source>
</evidence>
<proteinExistence type="inferred from homology"/>
<feature type="transmembrane region" description="Helical" evidence="8">
    <location>
        <begin position="267"/>
        <end position="293"/>
    </location>
</feature>
<accession>A0A6G0U6I8</accession>
<feature type="transmembrane region" description="Helical" evidence="8">
    <location>
        <begin position="624"/>
        <end position="642"/>
    </location>
</feature>
<feature type="transmembrane region" description="Helical" evidence="8">
    <location>
        <begin position="959"/>
        <end position="977"/>
    </location>
</feature>
<feature type="domain" description="Major facilitator superfamily (MFS) profile" evidence="9">
    <location>
        <begin position="31"/>
        <end position="453"/>
    </location>
</feature>
<dbReference type="OrthoDB" id="6612291at2759"/>
<feature type="transmembrane region" description="Helical" evidence="8">
    <location>
        <begin position="890"/>
        <end position="914"/>
    </location>
</feature>
<dbReference type="PANTHER" id="PTHR48021:SF1">
    <property type="entry name" value="GH07001P-RELATED"/>
    <property type="match status" value="1"/>
</dbReference>
<dbReference type="EMBL" id="VYZN01000001">
    <property type="protein sequence ID" value="KAE9544567.1"/>
    <property type="molecule type" value="Genomic_DNA"/>
</dbReference>
<evidence type="ECO:0000259" key="9">
    <source>
        <dbReference type="PROSITE" id="PS50850"/>
    </source>
</evidence>
<dbReference type="PRINTS" id="PR00171">
    <property type="entry name" value="SUGRTRNSPORT"/>
</dbReference>
<feature type="domain" description="Major facilitator superfamily (MFS) profile" evidence="9">
    <location>
        <begin position="556"/>
        <end position="981"/>
    </location>
</feature>
<evidence type="ECO:0000256" key="2">
    <source>
        <dbReference type="ARBA" id="ARBA00022475"/>
    </source>
</evidence>
<comment type="caution">
    <text evidence="10">The sequence shown here is derived from an EMBL/GenBank/DDBJ whole genome shotgun (WGS) entry which is preliminary data.</text>
</comment>
<feature type="transmembrane region" description="Helical" evidence="8">
    <location>
        <begin position="331"/>
        <end position="353"/>
    </location>
</feature>
<keyword evidence="2" id="KW-1003">Cell membrane</keyword>
<keyword evidence="5 8" id="KW-0472">Membrane</keyword>
<name>A0A6G0U6I8_APHGL</name>
<reference evidence="10 11" key="1">
    <citation type="submission" date="2019-08" db="EMBL/GenBank/DDBJ databases">
        <title>The genome of the soybean aphid Biotype 1, its phylome, world population structure and adaptation to the North American continent.</title>
        <authorList>
            <person name="Giordano R."/>
            <person name="Donthu R.K."/>
            <person name="Hernandez A.G."/>
            <person name="Wright C.L."/>
            <person name="Zimin A.V."/>
        </authorList>
    </citation>
    <scope>NUCLEOTIDE SEQUENCE [LARGE SCALE GENOMIC DNA]</scope>
    <source>
        <tissue evidence="10">Whole aphids</tissue>
    </source>
</reference>
<feature type="transmembrane region" description="Helical" evidence="8">
    <location>
        <begin position="365"/>
        <end position="390"/>
    </location>
</feature>
<feature type="transmembrane region" description="Helical" evidence="8">
    <location>
        <begin position="29"/>
        <end position="50"/>
    </location>
</feature>
<protein>
    <recommendedName>
        <fullName evidence="9">Major facilitator superfamily (MFS) profile domain-containing protein</fullName>
    </recommendedName>
</protein>
<sequence length="1051" mass="116209">MALEKIAMTQRAMVEEQQERIGNQKWTQYLAAFIATIGGFIAGTALGWTAPAGPMMENNQYPFIISSESLAWIGACMPLGAMLGCPVTAGLVDKLGRKNMMLMLCIPTLIGWAMIIWAESVAWICAGRLLTGFASGSLSVIVPLYTSEIAENEIRGTLGTYFQLQVTAGILFTYIVGSYFNIFSLTLICAIIPIVYVALMILIPESPNFHLMKGNVEKARLSLRYFRGPYGTVDQELSIMQDSLAKTERERVPIMEAFQTTPAKRGLFIGLGVMLLQQFSGCNAVIFYATYIFKESGSAMEPNMSTIIVGVMSVIATYISTLIVDRLGRKILLLGSIIVMGICTLLIGGFFFLKANEYNVSSIGFIPLVSMCAFIVLFSLGFGPIPWMLIGEIFPAQIKGTACSIACMANWFFAFIVTKFFSSLASRWMKFKKCSAGATISHHQHMPMFPSTPKENTKLDLTKGLETRSISTFPNSLVVMPHINSRVCEYDDNYVATNFRRPIIDEDGVEVPKNLYGEKSPLVNKTVPKTITTAQRIAAESMESQVQTQKGNQYLAALIVTIGGFIMGTTLGWTAPAGPMMENGQYKFQITVENVSWIASVMPLGAMLGCPVMAGLVNKLGRKHLMIMLTIPTLAGWAMIIWAKSVVWICAGRFLTGFSSGSYSVIIPLYTSEIAEKEIRGTLGTYFQLQVNAGILFTYVMGSYLDVFGLSVACAIIPVIYLYLMFLIPESPIFYLMKGNVEKARLSLKYFRKPVDCVDQELNTMQSALAKTERERVPIMEAFQTTPAKRGLFLGLGVMIFQQFSGCNAVIFYATTIFNATGSSISSNTSTIIIGIMAVVSTYVSTLVVDKLGRKILLLYSVIAMGICTFLIGGFFYAKESNFNISSIGFIPLMSLCIFIILFSIGFGPIPWMLMGEIFPAQIKGIASSIVCMSNWLFVFLVTKFFTLLVSAIYLYNTFWLFTLFSVLGTFFVVFIVPETKGKTMEEIQELLGADLIPLLTENHNDCANLNLYVYLNFKRVQSSDLLGFLNFSIRFQLCSSVELEYLKSNK</sequence>
<organism evidence="10 11">
    <name type="scientific">Aphis glycines</name>
    <name type="common">Soybean aphid</name>
    <dbReference type="NCBI Taxonomy" id="307491"/>
    <lineage>
        <taxon>Eukaryota</taxon>
        <taxon>Metazoa</taxon>
        <taxon>Ecdysozoa</taxon>
        <taxon>Arthropoda</taxon>
        <taxon>Hexapoda</taxon>
        <taxon>Insecta</taxon>
        <taxon>Pterygota</taxon>
        <taxon>Neoptera</taxon>
        <taxon>Paraneoptera</taxon>
        <taxon>Hemiptera</taxon>
        <taxon>Sternorrhyncha</taxon>
        <taxon>Aphidomorpha</taxon>
        <taxon>Aphidoidea</taxon>
        <taxon>Aphididae</taxon>
        <taxon>Aphidini</taxon>
        <taxon>Aphis</taxon>
        <taxon>Aphis</taxon>
    </lineage>
</organism>
<feature type="transmembrane region" description="Helical" evidence="8">
    <location>
        <begin position="182"/>
        <end position="203"/>
    </location>
</feature>
<feature type="transmembrane region" description="Helical" evidence="8">
    <location>
        <begin position="707"/>
        <end position="728"/>
    </location>
</feature>
<evidence type="ECO:0000256" key="1">
    <source>
        <dbReference type="ARBA" id="ARBA00004651"/>
    </source>
</evidence>
<dbReference type="PROSITE" id="PS00217">
    <property type="entry name" value="SUGAR_TRANSPORT_2"/>
    <property type="match status" value="2"/>
</dbReference>
<feature type="transmembrane region" description="Helical" evidence="8">
    <location>
        <begin position="926"/>
        <end position="953"/>
    </location>
</feature>
<evidence type="ECO:0000256" key="7">
    <source>
        <dbReference type="ARBA" id="ARBA00024348"/>
    </source>
</evidence>
<evidence type="ECO:0000256" key="8">
    <source>
        <dbReference type="SAM" id="Phobius"/>
    </source>
</evidence>
<dbReference type="InterPro" id="IPR005829">
    <property type="entry name" value="Sugar_transporter_CS"/>
</dbReference>
<feature type="transmembrane region" description="Helical" evidence="8">
    <location>
        <begin position="595"/>
        <end position="617"/>
    </location>
</feature>
<dbReference type="CDD" id="cd17358">
    <property type="entry name" value="MFS_GLUT6_8_Class3_like"/>
    <property type="match status" value="2"/>
</dbReference>
<keyword evidence="3 8" id="KW-0812">Transmembrane</keyword>
<evidence type="ECO:0000256" key="5">
    <source>
        <dbReference type="ARBA" id="ARBA00023136"/>
    </source>
</evidence>
<dbReference type="SUPFAM" id="SSF103473">
    <property type="entry name" value="MFS general substrate transporter"/>
    <property type="match status" value="2"/>
</dbReference>
<evidence type="ECO:0000313" key="10">
    <source>
        <dbReference type="EMBL" id="KAE9544567.1"/>
    </source>
</evidence>
<keyword evidence="6" id="KW-0325">Glycoprotein</keyword>
<feature type="transmembrane region" description="Helical" evidence="8">
    <location>
        <begin position="856"/>
        <end position="878"/>
    </location>
</feature>
<dbReference type="GO" id="GO:0051119">
    <property type="term" value="F:sugar transmembrane transporter activity"/>
    <property type="evidence" value="ECO:0007669"/>
    <property type="project" value="InterPro"/>
</dbReference>
<dbReference type="Gene3D" id="1.20.1250.20">
    <property type="entry name" value="MFS general substrate transporter like domains"/>
    <property type="match status" value="2"/>
</dbReference>
<dbReference type="InterPro" id="IPR003663">
    <property type="entry name" value="Sugar/inositol_transpt"/>
</dbReference>
<feature type="transmembrane region" description="Helical" evidence="8">
    <location>
        <begin position="792"/>
        <end position="818"/>
    </location>
</feature>
<dbReference type="AlphaFoldDB" id="A0A6G0U6I8"/>
<dbReference type="FunFam" id="1.20.1250.20:FF:000055">
    <property type="entry name" value="Facilitated trehalose transporter Tret1-2 homolog"/>
    <property type="match status" value="2"/>
</dbReference>
<feature type="transmembrane region" description="Helical" evidence="8">
    <location>
        <begin position="158"/>
        <end position="176"/>
    </location>
</feature>
<feature type="transmembrane region" description="Helical" evidence="8">
    <location>
        <begin position="99"/>
        <end position="117"/>
    </location>
</feature>
<evidence type="ECO:0000313" key="11">
    <source>
        <dbReference type="Proteomes" id="UP000475862"/>
    </source>
</evidence>
<dbReference type="InterPro" id="IPR005828">
    <property type="entry name" value="MFS_sugar_transport-like"/>
</dbReference>
<keyword evidence="11" id="KW-1185">Reference proteome</keyword>
<dbReference type="Proteomes" id="UP000475862">
    <property type="component" value="Unassembled WGS sequence"/>
</dbReference>
<dbReference type="InterPro" id="IPR036259">
    <property type="entry name" value="MFS_trans_sf"/>
</dbReference>
<feature type="transmembrane region" description="Helical" evidence="8">
    <location>
        <begin position="554"/>
        <end position="575"/>
    </location>
</feature>
<dbReference type="InterPro" id="IPR020846">
    <property type="entry name" value="MFS_dom"/>
</dbReference>
<dbReference type="NCBIfam" id="TIGR00879">
    <property type="entry name" value="SP"/>
    <property type="match status" value="2"/>
</dbReference>
<evidence type="ECO:0000256" key="3">
    <source>
        <dbReference type="ARBA" id="ARBA00022692"/>
    </source>
</evidence>
<feature type="transmembrane region" description="Helical" evidence="8">
    <location>
        <begin position="305"/>
        <end position="324"/>
    </location>
</feature>
<feature type="transmembrane region" description="Helical" evidence="8">
    <location>
        <begin position="830"/>
        <end position="849"/>
    </location>
</feature>
<dbReference type="InterPro" id="IPR050549">
    <property type="entry name" value="MFS_Trehalose_Transporter"/>
</dbReference>
<feature type="transmembrane region" description="Helical" evidence="8">
    <location>
        <begin position="70"/>
        <end position="92"/>
    </location>
</feature>
<keyword evidence="4 8" id="KW-1133">Transmembrane helix</keyword>
<dbReference type="PROSITE" id="PS50850">
    <property type="entry name" value="MFS"/>
    <property type="match status" value="2"/>
</dbReference>
<dbReference type="InterPro" id="IPR044775">
    <property type="entry name" value="MFS_ERD6/Tret1-like"/>
</dbReference>
<dbReference type="PANTHER" id="PTHR48021">
    <property type="match status" value="1"/>
</dbReference>
<dbReference type="Pfam" id="PF00083">
    <property type="entry name" value="Sugar_tr"/>
    <property type="match status" value="2"/>
</dbReference>
<comment type="subcellular location">
    <subcellularLocation>
        <location evidence="1">Cell membrane</location>
        <topology evidence="1">Multi-pass membrane protein</topology>
    </subcellularLocation>
</comment>
<gene>
    <name evidence="10" type="ORF">AGLY_000108</name>
</gene>
<dbReference type="GO" id="GO:0005886">
    <property type="term" value="C:plasma membrane"/>
    <property type="evidence" value="ECO:0007669"/>
    <property type="project" value="UniProtKB-SubCell"/>
</dbReference>
<comment type="similarity">
    <text evidence="7">Belongs to the major facilitator superfamily. Sugar transporter (TC 2.A.1.1) family. Trehalose transporter subfamily.</text>
</comment>